<protein>
    <submittedName>
        <fullName evidence="2">Uncharacterized protein</fullName>
    </submittedName>
</protein>
<sequence>GADGGCEVDPDAAPAMLPAVVMLLLPVLPVALSMPAERRYDQGVAQLGLSHLRPRWGHALIGRVR</sequence>
<reference evidence="2 3" key="1">
    <citation type="journal article" date="2018" name="Front. Plant Sci.">
        <title>Red Clover (Trifolium pratense) and Zigzag Clover (T. medium) - A Picture of Genomic Similarities and Differences.</title>
        <authorList>
            <person name="Dluhosova J."/>
            <person name="Istvanek J."/>
            <person name="Nedelnik J."/>
            <person name="Repkova J."/>
        </authorList>
    </citation>
    <scope>NUCLEOTIDE SEQUENCE [LARGE SCALE GENOMIC DNA]</scope>
    <source>
        <strain evidence="3">cv. 10/8</strain>
        <tissue evidence="2">Leaf</tissue>
    </source>
</reference>
<keyword evidence="3" id="KW-1185">Reference proteome</keyword>
<evidence type="ECO:0000313" key="2">
    <source>
        <dbReference type="EMBL" id="MCI78616.1"/>
    </source>
</evidence>
<organism evidence="2 3">
    <name type="scientific">Trifolium medium</name>
    <dbReference type="NCBI Taxonomy" id="97028"/>
    <lineage>
        <taxon>Eukaryota</taxon>
        <taxon>Viridiplantae</taxon>
        <taxon>Streptophyta</taxon>
        <taxon>Embryophyta</taxon>
        <taxon>Tracheophyta</taxon>
        <taxon>Spermatophyta</taxon>
        <taxon>Magnoliopsida</taxon>
        <taxon>eudicotyledons</taxon>
        <taxon>Gunneridae</taxon>
        <taxon>Pentapetalae</taxon>
        <taxon>rosids</taxon>
        <taxon>fabids</taxon>
        <taxon>Fabales</taxon>
        <taxon>Fabaceae</taxon>
        <taxon>Papilionoideae</taxon>
        <taxon>50 kb inversion clade</taxon>
        <taxon>NPAAA clade</taxon>
        <taxon>Hologalegina</taxon>
        <taxon>IRL clade</taxon>
        <taxon>Trifolieae</taxon>
        <taxon>Trifolium</taxon>
    </lineage>
</organism>
<feature type="transmembrane region" description="Helical" evidence="1">
    <location>
        <begin position="12"/>
        <end position="32"/>
    </location>
</feature>
<gene>
    <name evidence="2" type="ORF">A2U01_0099887</name>
</gene>
<evidence type="ECO:0000313" key="3">
    <source>
        <dbReference type="Proteomes" id="UP000265520"/>
    </source>
</evidence>
<keyword evidence="1" id="KW-0812">Transmembrane</keyword>
<keyword evidence="1" id="KW-0472">Membrane</keyword>
<keyword evidence="1" id="KW-1133">Transmembrane helix</keyword>
<dbReference type="Proteomes" id="UP000265520">
    <property type="component" value="Unassembled WGS sequence"/>
</dbReference>
<evidence type="ECO:0000256" key="1">
    <source>
        <dbReference type="SAM" id="Phobius"/>
    </source>
</evidence>
<proteinExistence type="predicted"/>
<dbReference type="AlphaFoldDB" id="A0A392URL7"/>
<dbReference type="EMBL" id="LXQA010954932">
    <property type="protein sequence ID" value="MCI78616.1"/>
    <property type="molecule type" value="Genomic_DNA"/>
</dbReference>
<accession>A0A392URL7</accession>
<feature type="non-terminal residue" evidence="2">
    <location>
        <position position="1"/>
    </location>
</feature>
<comment type="caution">
    <text evidence="2">The sequence shown here is derived from an EMBL/GenBank/DDBJ whole genome shotgun (WGS) entry which is preliminary data.</text>
</comment>
<name>A0A392URL7_9FABA</name>